<dbReference type="EMBL" id="JAENGY010003012">
    <property type="protein sequence ID" value="KAG6942660.1"/>
    <property type="molecule type" value="Genomic_DNA"/>
</dbReference>
<gene>
    <name evidence="2" type="ORF">JG688_00017996</name>
</gene>
<keyword evidence="1" id="KW-0732">Signal</keyword>
<evidence type="ECO:0000313" key="2">
    <source>
        <dbReference type="EMBL" id="KAG6942660.1"/>
    </source>
</evidence>
<comment type="caution">
    <text evidence="2">The sequence shown here is derived from an EMBL/GenBank/DDBJ whole genome shotgun (WGS) entry which is preliminary data.</text>
</comment>
<evidence type="ECO:0000313" key="3">
    <source>
        <dbReference type="Proteomes" id="UP000709295"/>
    </source>
</evidence>
<evidence type="ECO:0000256" key="1">
    <source>
        <dbReference type="SAM" id="SignalP"/>
    </source>
</evidence>
<accession>A0A8J5IBL7</accession>
<keyword evidence="3" id="KW-1185">Reference proteome</keyword>
<dbReference type="AlphaFoldDB" id="A0A8J5IBL7"/>
<protein>
    <recommendedName>
        <fullName evidence="4">RxLR effector protein</fullName>
    </recommendedName>
</protein>
<name>A0A8J5IBL7_9STRA</name>
<sequence>MSFKRSPTARLGCVILLSVFALLGCIDSVSGVVSTWSVDITKKEVTNRAMDFQTRGHLRTHKRPTKNADGDSFEERALGVKLASTTTLQNLVKWQKLKIHATSVRPKFTSNIQKATAKRFTSLKVGASES</sequence>
<evidence type="ECO:0008006" key="4">
    <source>
        <dbReference type="Google" id="ProtNLM"/>
    </source>
</evidence>
<organism evidence="2 3">
    <name type="scientific">Phytophthora aleatoria</name>
    <dbReference type="NCBI Taxonomy" id="2496075"/>
    <lineage>
        <taxon>Eukaryota</taxon>
        <taxon>Sar</taxon>
        <taxon>Stramenopiles</taxon>
        <taxon>Oomycota</taxon>
        <taxon>Peronosporomycetes</taxon>
        <taxon>Peronosporales</taxon>
        <taxon>Peronosporaceae</taxon>
        <taxon>Phytophthora</taxon>
    </lineage>
</organism>
<feature type="signal peptide" evidence="1">
    <location>
        <begin position="1"/>
        <end position="31"/>
    </location>
</feature>
<reference evidence="2" key="1">
    <citation type="submission" date="2021-01" db="EMBL/GenBank/DDBJ databases">
        <title>Phytophthora aleatoria, a newly-described species from Pinus radiata is distinct from Phytophthora cactorum isolates based on comparative genomics.</title>
        <authorList>
            <person name="Mcdougal R."/>
            <person name="Panda P."/>
            <person name="Williams N."/>
            <person name="Studholme D.J."/>
        </authorList>
    </citation>
    <scope>NUCLEOTIDE SEQUENCE</scope>
    <source>
        <strain evidence="2">NZFS 4037</strain>
    </source>
</reference>
<proteinExistence type="predicted"/>
<dbReference type="Proteomes" id="UP000709295">
    <property type="component" value="Unassembled WGS sequence"/>
</dbReference>
<feature type="chain" id="PRO_5035214983" description="RxLR effector protein" evidence="1">
    <location>
        <begin position="32"/>
        <end position="130"/>
    </location>
</feature>
<feature type="non-terminal residue" evidence="2">
    <location>
        <position position="130"/>
    </location>
</feature>
<dbReference type="PROSITE" id="PS51257">
    <property type="entry name" value="PROKAR_LIPOPROTEIN"/>
    <property type="match status" value="1"/>
</dbReference>